<dbReference type="GeneID" id="98392776"/>
<keyword evidence="3" id="KW-1185">Reference proteome</keyword>
<keyword evidence="1" id="KW-1133">Transmembrane helix</keyword>
<gene>
    <name evidence="2" type="ORF">C0J00_02475</name>
</gene>
<keyword evidence="1" id="KW-0812">Transmembrane</keyword>
<protein>
    <submittedName>
        <fullName evidence="2">Uncharacterized protein</fullName>
    </submittedName>
</protein>
<dbReference type="OrthoDB" id="2237592at2"/>
<name>A0A2L0D360_9STRE</name>
<evidence type="ECO:0000313" key="2">
    <source>
        <dbReference type="EMBL" id="AUW96070.1"/>
    </source>
</evidence>
<evidence type="ECO:0000313" key="3">
    <source>
        <dbReference type="Proteomes" id="UP000238956"/>
    </source>
</evidence>
<dbReference type="EMBL" id="CP025536">
    <property type="protein sequence ID" value="AUW96070.1"/>
    <property type="molecule type" value="Genomic_DNA"/>
</dbReference>
<dbReference type="KEGG" id="splr:C0J00_02475"/>
<accession>A0A2L0D360</accession>
<reference evidence="2 3" key="1">
    <citation type="submission" date="2017-12" db="EMBL/GenBank/DDBJ databases">
        <authorList>
            <person name="Hurst M.R.H."/>
        </authorList>
    </citation>
    <scope>NUCLEOTIDE SEQUENCE [LARGE SCALE GENOMIC DNA]</scope>
    <source>
        <strain evidence="2 3">TH11417</strain>
    </source>
</reference>
<reference evidence="2 3" key="2">
    <citation type="submission" date="2018-02" db="EMBL/GenBank/DDBJ databases">
        <title>Whole genome sequencing analysis of Streptococcus pluranimalium isolated from cattle infected mastitis in China.</title>
        <authorList>
            <person name="Zhang J.-R."/>
            <person name="Hu G.-Z."/>
        </authorList>
    </citation>
    <scope>NUCLEOTIDE SEQUENCE [LARGE SCALE GENOMIC DNA]</scope>
    <source>
        <strain evidence="2 3">TH11417</strain>
    </source>
</reference>
<dbReference type="Proteomes" id="UP000238956">
    <property type="component" value="Chromosome"/>
</dbReference>
<dbReference type="AlphaFoldDB" id="A0A2L0D360"/>
<keyword evidence="1" id="KW-0472">Membrane</keyword>
<proteinExistence type="predicted"/>
<feature type="transmembrane region" description="Helical" evidence="1">
    <location>
        <begin position="6"/>
        <end position="22"/>
    </location>
</feature>
<organism evidence="2 3">
    <name type="scientific">Streptococcus pluranimalium</name>
    <dbReference type="NCBI Taxonomy" id="82348"/>
    <lineage>
        <taxon>Bacteria</taxon>
        <taxon>Bacillati</taxon>
        <taxon>Bacillota</taxon>
        <taxon>Bacilli</taxon>
        <taxon>Lactobacillales</taxon>
        <taxon>Streptococcaceae</taxon>
        <taxon>Streptococcus</taxon>
    </lineage>
</organism>
<dbReference type="RefSeq" id="WP_104967408.1">
    <property type="nucleotide sequence ID" value="NZ_CP025536.1"/>
</dbReference>
<sequence length="130" mass="15576">MKKRLIWLIAIILIITGGLFFMRKNIFTGEWENEYRDEEERIALYFINNYELTNGDKIKKIEFTEFEKNNMTGYWRIVLLVNNEYQISFKESKIGGELRSGSYMGTEFRKIDDKKSNTKLYGIVIDYLEE</sequence>
<evidence type="ECO:0000256" key="1">
    <source>
        <dbReference type="SAM" id="Phobius"/>
    </source>
</evidence>